<keyword evidence="3" id="KW-1185">Reference proteome</keyword>
<comment type="caution">
    <text evidence="2">The sequence shown here is derived from an EMBL/GenBank/DDBJ whole genome shotgun (WGS) entry which is preliminary data.</text>
</comment>
<evidence type="ECO:0000313" key="2">
    <source>
        <dbReference type="EMBL" id="KAH9363422.1"/>
    </source>
</evidence>
<sequence length="139" mass="15785">MAMGVATLLRVSLLMTTCAVWVIAEAQQEDDIIPEWLFANSGEEEEEATNIMISTRKPKPGWVKGGTSCLNTDECGRGKCCLRRNRSPRRRCRRFQRVGEPCTEEQMMGGYYYGHCPCNKNGWFLNGVTYVDTMWQCTG</sequence>
<accession>A0A9J6FAU7</accession>
<evidence type="ECO:0000313" key="3">
    <source>
        <dbReference type="Proteomes" id="UP000821853"/>
    </source>
</evidence>
<evidence type="ECO:0008006" key="4">
    <source>
        <dbReference type="Google" id="ProtNLM"/>
    </source>
</evidence>
<dbReference type="Gene3D" id="2.10.80.10">
    <property type="entry name" value="Lipase, subunit A"/>
    <property type="match status" value="1"/>
</dbReference>
<reference evidence="2 3" key="1">
    <citation type="journal article" date="2020" name="Cell">
        <title>Large-Scale Comparative Analyses of Tick Genomes Elucidate Their Genetic Diversity and Vector Capacities.</title>
        <authorList>
            <consortium name="Tick Genome and Microbiome Consortium (TIGMIC)"/>
            <person name="Jia N."/>
            <person name="Wang J."/>
            <person name="Shi W."/>
            <person name="Du L."/>
            <person name="Sun Y."/>
            <person name="Zhan W."/>
            <person name="Jiang J.F."/>
            <person name="Wang Q."/>
            <person name="Zhang B."/>
            <person name="Ji P."/>
            <person name="Bell-Sakyi L."/>
            <person name="Cui X.M."/>
            <person name="Yuan T.T."/>
            <person name="Jiang B.G."/>
            <person name="Yang W.F."/>
            <person name="Lam T.T."/>
            <person name="Chang Q.C."/>
            <person name="Ding S.J."/>
            <person name="Wang X.J."/>
            <person name="Zhu J.G."/>
            <person name="Ruan X.D."/>
            <person name="Zhao L."/>
            <person name="Wei J.T."/>
            <person name="Ye R.Z."/>
            <person name="Que T.C."/>
            <person name="Du C.H."/>
            <person name="Zhou Y.H."/>
            <person name="Cheng J.X."/>
            <person name="Dai P.F."/>
            <person name="Guo W.B."/>
            <person name="Han X.H."/>
            <person name="Huang E.J."/>
            <person name="Li L.F."/>
            <person name="Wei W."/>
            <person name="Gao Y.C."/>
            <person name="Liu J.Z."/>
            <person name="Shao H.Z."/>
            <person name="Wang X."/>
            <person name="Wang C.C."/>
            <person name="Yang T.C."/>
            <person name="Huo Q.B."/>
            <person name="Li W."/>
            <person name="Chen H.Y."/>
            <person name="Chen S.E."/>
            <person name="Zhou L.G."/>
            <person name="Ni X.B."/>
            <person name="Tian J.H."/>
            <person name="Sheng Y."/>
            <person name="Liu T."/>
            <person name="Pan Y.S."/>
            <person name="Xia L.Y."/>
            <person name="Li J."/>
            <person name="Zhao F."/>
            <person name="Cao W.C."/>
        </authorList>
    </citation>
    <scope>NUCLEOTIDE SEQUENCE [LARGE SCALE GENOMIC DNA]</scope>
    <source>
        <strain evidence="2">HaeL-2018</strain>
    </source>
</reference>
<organism evidence="2 3">
    <name type="scientific">Haemaphysalis longicornis</name>
    <name type="common">Bush tick</name>
    <dbReference type="NCBI Taxonomy" id="44386"/>
    <lineage>
        <taxon>Eukaryota</taxon>
        <taxon>Metazoa</taxon>
        <taxon>Ecdysozoa</taxon>
        <taxon>Arthropoda</taxon>
        <taxon>Chelicerata</taxon>
        <taxon>Arachnida</taxon>
        <taxon>Acari</taxon>
        <taxon>Parasitiformes</taxon>
        <taxon>Ixodida</taxon>
        <taxon>Ixodoidea</taxon>
        <taxon>Ixodidae</taxon>
        <taxon>Haemaphysalinae</taxon>
        <taxon>Haemaphysalis</taxon>
    </lineage>
</organism>
<dbReference type="EMBL" id="JABSTR010000002">
    <property type="protein sequence ID" value="KAH9363422.1"/>
    <property type="molecule type" value="Genomic_DNA"/>
</dbReference>
<protein>
    <recommendedName>
        <fullName evidence="4">Ixodegrin B</fullName>
    </recommendedName>
</protein>
<dbReference type="VEuPathDB" id="VectorBase:HLOH_051837"/>
<dbReference type="Proteomes" id="UP000821853">
    <property type="component" value="Chromosome 10"/>
</dbReference>
<feature type="chain" id="PRO_5039948645" description="Ixodegrin B" evidence="1">
    <location>
        <begin position="27"/>
        <end position="139"/>
    </location>
</feature>
<name>A0A9J6FAU7_HAELO</name>
<proteinExistence type="predicted"/>
<evidence type="ECO:0000256" key="1">
    <source>
        <dbReference type="SAM" id="SignalP"/>
    </source>
</evidence>
<gene>
    <name evidence="2" type="ORF">HPB48_021600</name>
</gene>
<feature type="signal peptide" evidence="1">
    <location>
        <begin position="1"/>
        <end position="26"/>
    </location>
</feature>
<keyword evidence="1" id="KW-0732">Signal</keyword>
<dbReference type="OrthoDB" id="6510634at2759"/>
<dbReference type="AlphaFoldDB" id="A0A9J6FAU7"/>